<dbReference type="EMBL" id="JAVIDA010000032">
    <property type="protein sequence ID" value="MDQ9073030.1"/>
    <property type="molecule type" value="Genomic_DNA"/>
</dbReference>
<evidence type="ECO:0000313" key="2">
    <source>
        <dbReference type="Proteomes" id="UP001243195"/>
    </source>
</evidence>
<evidence type="ECO:0000313" key="1">
    <source>
        <dbReference type="EMBL" id="MDQ9073030.1"/>
    </source>
</evidence>
<name>A0AAW8JNC3_9GAMM</name>
<reference evidence="1" key="1">
    <citation type="submission" date="2023-08" db="EMBL/GenBank/DDBJ databases">
        <title>Emergence of clinically-relevant ST2 carbapenem-resistant Acinetobacter baumannii strains in hospital sewages in Zhejiang, East of China.</title>
        <authorList>
            <person name="Kaichao C."/>
            <person name="Zhang R."/>
        </authorList>
    </citation>
    <scope>NUCLEOTIDE SEQUENCE</scope>
    <source>
        <strain evidence="1">M-SY-60</strain>
    </source>
</reference>
<sequence length="102" mass="11792">MTGLFKVHAGQHSFNYGQKVNVNLSKYLSDYSQQIHLTDQDGKSLGKNIPYYIFAPMLNQEFYGRTDDEGKTERIYSKQSEQLEIKIGKEAHDYLLEKGIEI</sequence>
<dbReference type="Proteomes" id="UP001243195">
    <property type="component" value="Unassembled WGS sequence"/>
</dbReference>
<gene>
    <name evidence="1" type="ORF">RFH51_16370</name>
</gene>
<dbReference type="RefSeq" id="WP_308957179.1">
    <property type="nucleotide sequence ID" value="NZ_JAVICY010000035.1"/>
</dbReference>
<comment type="caution">
    <text evidence="1">The sequence shown here is derived from an EMBL/GenBank/DDBJ whole genome shotgun (WGS) entry which is preliminary data.</text>
</comment>
<accession>A0AAW8JNC3</accession>
<protein>
    <submittedName>
        <fullName evidence="1">Uncharacterized protein</fullName>
    </submittedName>
</protein>
<proteinExistence type="predicted"/>
<organism evidence="1 2">
    <name type="scientific">Acinetobacter gerneri</name>
    <dbReference type="NCBI Taxonomy" id="202952"/>
    <lineage>
        <taxon>Bacteria</taxon>
        <taxon>Pseudomonadati</taxon>
        <taxon>Pseudomonadota</taxon>
        <taxon>Gammaproteobacteria</taxon>
        <taxon>Moraxellales</taxon>
        <taxon>Moraxellaceae</taxon>
        <taxon>Acinetobacter</taxon>
    </lineage>
</organism>
<dbReference type="AlphaFoldDB" id="A0AAW8JNC3"/>